<proteinExistence type="inferred from homology"/>
<dbReference type="PANTHER" id="PTHR43666">
    <property type="entry name" value="TLDD PROTEIN"/>
    <property type="match status" value="1"/>
</dbReference>
<gene>
    <name evidence="5" type="ORF">ACFO3Q_07635</name>
</gene>
<feature type="domain" description="Metalloprotease TldD/E C-terminal" evidence="3">
    <location>
        <begin position="222"/>
        <end position="438"/>
    </location>
</feature>
<keyword evidence="6" id="KW-1185">Reference proteome</keyword>
<dbReference type="InterPro" id="IPR045570">
    <property type="entry name" value="Metalloprtase-TldD/E_cen_dom"/>
</dbReference>
<dbReference type="Pfam" id="PF19290">
    <property type="entry name" value="PmbA_TldD_2nd"/>
    <property type="match status" value="1"/>
</dbReference>
<dbReference type="SUPFAM" id="SSF111283">
    <property type="entry name" value="Putative modulator of DNA gyrase, PmbA/TldD"/>
    <property type="match status" value="1"/>
</dbReference>
<dbReference type="Proteomes" id="UP001595892">
    <property type="component" value="Unassembled WGS sequence"/>
</dbReference>
<dbReference type="Gene3D" id="3.30.2290.10">
    <property type="entry name" value="PmbA/TldD superfamily"/>
    <property type="match status" value="1"/>
</dbReference>
<evidence type="ECO:0000256" key="1">
    <source>
        <dbReference type="ARBA" id="ARBA00005836"/>
    </source>
</evidence>
<dbReference type="InterPro" id="IPR045569">
    <property type="entry name" value="Metalloprtase-TldD/E_C"/>
</dbReference>
<dbReference type="InterPro" id="IPR002510">
    <property type="entry name" value="Metalloprtase-TldD/E_N"/>
</dbReference>
<dbReference type="InterPro" id="IPR036059">
    <property type="entry name" value="TldD/PmbA_sf"/>
</dbReference>
<dbReference type="EMBL" id="JBHSGG010000022">
    <property type="protein sequence ID" value="MFC4728035.1"/>
    <property type="molecule type" value="Genomic_DNA"/>
</dbReference>
<evidence type="ECO:0000259" key="2">
    <source>
        <dbReference type="Pfam" id="PF01523"/>
    </source>
</evidence>
<comment type="similarity">
    <text evidence="1">Belongs to the peptidase U62 family.</text>
</comment>
<evidence type="ECO:0000313" key="5">
    <source>
        <dbReference type="EMBL" id="MFC4728035.1"/>
    </source>
</evidence>
<name>A0ABV9NJM3_9GAMM</name>
<evidence type="ECO:0000259" key="3">
    <source>
        <dbReference type="Pfam" id="PF19289"/>
    </source>
</evidence>
<feature type="domain" description="Metalloprotease TldD/E central" evidence="4">
    <location>
        <begin position="140"/>
        <end position="195"/>
    </location>
</feature>
<organism evidence="5 6">
    <name type="scientific">Coralloluteibacterium thermophilum</name>
    <dbReference type="NCBI Taxonomy" id="2707049"/>
    <lineage>
        <taxon>Bacteria</taxon>
        <taxon>Pseudomonadati</taxon>
        <taxon>Pseudomonadota</taxon>
        <taxon>Gammaproteobacteria</taxon>
        <taxon>Lysobacterales</taxon>
        <taxon>Lysobacteraceae</taxon>
        <taxon>Coralloluteibacterium</taxon>
    </lineage>
</organism>
<comment type="caution">
    <text evidence="5">The sequence shown here is derived from an EMBL/GenBank/DDBJ whole genome shotgun (WGS) entry which is preliminary data.</text>
</comment>
<protein>
    <submittedName>
        <fullName evidence="5">TldD/PmbA family protein</fullName>
    </submittedName>
</protein>
<dbReference type="InterPro" id="IPR035068">
    <property type="entry name" value="TldD/PmbA_N"/>
</dbReference>
<evidence type="ECO:0000313" key="6">
    <source>
        <dbReference type="Proteomes" id="UP001595892"/>
    </source>
</evidence>
<accession>A0ABV9NJM3</accession>
<dbReference type="RefSeq" id="WP_377004056.1">
    <property type="nucleotide sequence ID" value="NZ_JBHSGG010000022.1"/>
</dbReference>
<dbReference type="Pfam" id="PF19289">
    <property type="entry name" value="PmbA_TldD_3rd"/>
    <property type="match status" value="1"/>
</dbReference>
<evidence type="ECO:0000259" key="4">
    <source>
        <dbReference type="Pfam" id="PF19290"/>
    </source>
</evidence>
<sequence length="444" mass="48122">MSILTEQESKAILDKVIALSTADETTAVLAGSVAGNVRFALNNISTSGSVSDVDLLVTVSFGRRSGSASINQFDDASLERVVRRAEELARLAPENPEFMPAIEKQTYRPSPAFDESVAAITPEYRARVAADSIGPCKAENLVAAGFLLDGTSFSAIANSKGNFAYGRSTNFNYTCTVRTEDGQGSGWVGSNVARVSEFDAGRVIRTGISKAKGSAGARALEPGKYTVILEPAAAAGLVSFMMSGFDARQADEGRSFLTKRGGGNKIGERAFDERVSIYSDPWHADVPVLPWDEEGLPRERIDFVDKGVVRGLRYSRYWADRNGAQATARPGNLIVPGGTKSTAELVAGTQRGILVSRTWYIRMVDPQTMLLTGLTRDGTFYIEDGEIKYPIKNFRFNESPVIMLNNVEELGRSIRVAGDESGYIMMIPPMKLRDFTFTSLSDAV</sequence>
<reference evidence="6" key="1">
    <citation type="journal article" date="2019" name="Int. J. Syst. Evol. Microbiol.">
        <title>The Global Catalogue of Microorganisms (GCM) 10K type strain sequencing project: providing services to taxonomists for standard genome sequencing and annotation.</title>
        <authorList>
            <consortium name="The Broad Institute Genomics Platform"/>
            <consortium name="The Broad Institute Genome Sequencing Center for Infectious Disease"/>
            <person name="Wu L."/>
            <person name="Ma J."/>
        </authorList>
    </citation>
    <scope>NUCLEOTIDE SEQUENCE [LARGE SCALE GENOMIC DNA]</scope>
    <source>
        <strain evidence="6">CGMCC 1.13574</strain>
    </source>
</reference>
<feature type="domain" description="Metalloprotease TldD/E N-terminal" evidence="2">
    <location>
        <begin position="36"/>
        <end position="89"/>
    </location>
</feature>
<dbReference type="Pfam" id="PF01523">
    <property type="entry name" value="PmbA_TldD_1st"/>
    <property type="match status" value="1"/>
</dbReference>
<dbReference type="PANTHER" id="PTHR43666:SF1">
    <property type="entry name" value="CONSERVED PROTEIN"/>
    <property type="match status" value="1"/>
</dbReference>